<proteinExistence type="predicted"/>
<keyword evidence="3" id="KW-1185">Reference proteome</keyword>
<accession>A0A1X7RPJ0</accession>
<dbReference type="AlphaFoldDB" id="A0A1X7RPJ0"/>
<dbReference type="CDD" id="cd17039">
    <property type="entry name" value="Ubl_ubiquitin_like"/>
    <property type="match status" value="1"/>
</dbReference>
<dbReference type="Proteomes" id="UP000215127">
    <property type="component" value="Chromosome 3"/>
</dbReference>
<dbReference type="InterPro" id="IPR000626">
    <property type="entry name" value="Ubiquitin-like_dom"/>
</dbReference>
<name>A0A1X7RPJ0_ZYMT9</name>
<reference evidence="2 3" key="1">
    <citation type="submission" date="2016-06" db="EMBL/GenBank/DDBJ databases">
        <authorList>
            <person name="Kjaerup R.B."/>
            <person name="Dalgaard T.S."/>
            <person name="Juul-Madsen H.R."/>
        </authorList>
    </citation>
    <scope>NUCLEOTIDE SEQUENCE [LARGE SCALE GENOMIC DNA]</scope>
</reference>
<dbReference type="Gene3D" id="3.10.20.90">
    <property type="entry name" value="Phosphatidylinositol 3-kinase Catalytic Subunit, Chain A, domain 1"/>
    <property type="match status" value="1"/>
</dbReference>
<evidence type="ECO:0000313" key="2">
    <source>
        <dbReference type="EMBL" id="SMQ49101.1"/>
    </source>
</evidence>
<evidence type="ECO:0000259" key="1">
    <source>
        <dbReference type="PROSITE" id="PS50053"/>
    </source>
</evidence>
<dbReference type="SUPFAM" id="SSF54236">
    <property type="entry name" value="Ubiquitin-like"/>
    <property type="match status" value="1"/>
</dbReference>
<feature type="domain" description="Ubiquitin-like" evidence="1">
    <location>
        <begin position="1"/>
        <end position="52"/>
    </location>
</feature>
<gene>
    <name evidence="2" type="ORF">ZT3D7_G4252</name>
</gene>
<protein>
    <recommendedName>
        <fullName evidence="1">Ubiquitin-like domain-containing protein</fullName>
    </recommendedName>
</protein>
<dbReference type="EMBL" id="LT853694">
    <property type="protein sequence ID" value="SMQ49101.1"/>
    <property type="molecule type" value="Genomic_DNA"/>
</dbReference>
<evidence type="ECO:0000313" key="3">
    <source>
        <dbReference type="Proteomes" id="UP000215127"/>
    </source>
</evidence>
<dbReference type="PROSITE" id="PS50053">
    <property type="entry name" value="UBIQUITIN_2"/>
    <property type="match status" value="1"/>
</dbReference>
<dbReference type="Pfam" id="PF00240">
    <property type="entry name" value="ubiquitin"/>
    <property type="match status" value="1"/>
</dbReference>
<sequence>MSGNMTVWEVKLMLQARGGVPAKQIVLFHKGDGQLPDDATVKEVGVRPGDFMTWSDIHTLLRVGHPEPEED</sequence>
<organism evidence="2 3">
    <name type="scientific">Zymoseptoria tritici (strain ST99CH_3D7)</name>
    <dbReference type="NCBI Taxonomy" id="1276538"/>
    <lineage>
        <taxon>Eukaryota</taxon>
        <taxon>Fungi</taxon>
        <taxon>Dikarya</taxon>
        <taxon>Ascomycota</taxon>
        <taxon>Pezizomycotina</taxon>
        <taxon>Dothideomycetes</taxon>
        <taxon>Dothideomycetidae</taxon>
        <taxon>Mycosphaerellales</taxon>
        <taxon>Mycosphaerellaceae</taxon>
        <taxon>Zymoseptoria</taxon>
    </lineage>
</organism>
<dbReference type="InterPro" id="IPR029071">
    <property type="entry name" value="Ubiquitin-like_domsf"/>
</dbReference>